<organism evidence="4 5">
    <name type="scientific">Terriglobus roseus</name>
    <dbReference type="NCBI Taxonomy" id="392734"/>
    <lineage>
        <taxon>Bacteria</taxon>
        <taxon>Pseudomonadati</taxon>
        <taxon>Acidobacteriota</taxon>
        <taxon>Terriglobia</taxon>
        <taxon>Terriglobales</taxon>
        <taxon>Acidobacteriaceae</taxon>
        <taxon>Terriglobus</taxon>
    </lineage>
</organism>
<dbReference type="RefSeq" id="WP_083343873.1">
    <property type="nucleotide sequence ID" value="NZ_LT629690.1"/>
</dbReference>
<dbReference type="InterPro" id="IPR028994">
    <property type="entry name" value="Integrin_alpha_N"/>
</dbReference>
<keyword evidence="1" id="KW-0732">Signal</keyword>
<feature type="transmembrane region" description="Helical" evidence="2">
    <location>
        <begin position="1209"/>
        <end position="1226"/>
    </location>
</feature>
<dbReference type="SUPFAM" id="SSF69318">
    <property type="entry name" value="Integrin alpha N-terminal domain"/>
    <property type="match status" value="2"/>
</dbReference>
<dbReference type="Proteomes" id="UP000182427">
    <property type="component" value="Chromosome I"/>
</dbReference>
<dbReference type="InterPro" id="IPR013517">
    <property type="entry name" value="FG-GAP"/>
</dbReference>
<dbReference type="Gene3D" id="2.130.10.130">
    <property type="entry name" value="Integrin alpha, N-terminal"/>
    <property type="match status" value="4"/>
</dbReference>
<sequence length="1268" mass="125941">MSFATSIQAIAGVSRTSFARVAITMLTASLSISPLVPQAAAQTSEVKARPSVITGTDGTASGTASFQGNFTAISAPSGQAVGLAREADCSLNFYTGSYSLTTTSFSYTRTSIATKYDQTLHAHAALGTTAGSAYAAGCNSYPVGIGSRPGLFLGRTPTNINVFAGLYYSPVSMGEALYVLSGLEGSVTGYGMKVYSFSSATALSSADLNGDHVGDIVVSRGTGTSAGSVSVLLGSSDGSFPASGVTYNTGGSATVASVVDDFDGDGVLDIVAISNGINLGDAQILSFLKGKGDGTFAAAVNMNVPLVAGTTSSSAPVTNLASANLRGTGMKDIVCSNGLVLLNNTSTSSSTPFTASSSYAFPYDIASGSPGPNLALGDINKDGRVDLVVGGGGVVHTYLGKGDGTFTPGQSYDSIPSIGFVTIDDLDGDGNADIYVGLGNNGVDEGDGYFNNMSYALMGNGDGSFQGAYSGSATYNGTNIGDVNGDGIPDMVAATSSQANNGFFASFTVQLGNGKGGFTAGSAVPQPGAFSLNGYSFAAGSLSTAQVPTYALGDIDGDGKADLVFIANGLTATSSGGSLVTYPYPVYFTAHSNGDGTFATPMPYAFPQIAPAADFDNQLSVTNLQLVDVTNDGKLDLVASYNAIAGTAFGQPPVNPYQEGIVVLAGTGTGTFSTTRVLTSVYSSTTAPTTAVVPYVAGHADLNGDGKNDLIVYNSTFAVVNGTGVTTTTYSAFLSNGDGTFAAPTVLATAAKLNDLTINDFNNDGHPDVAYVAEAVNGGQATLNIVLGNGNGGVGGNHSYNLSGGDAVMIAGLAAADFDGDGKADLALIGSNIVSGVFYGNGDGTFTNVVSNNLSYPRDLINLSGGGASTALDLNKDGKPDILTGSTVLLNMYGSAPSLLATTATALTANASTIPANGSVVLTTTITSTTAGAPTGTVKFLDGSNTLGVVTLASGSASLTAKNLSVGSHSITAVYSGDSTYATSTSSIVTLAVTASVPTIATTTTLTVSASNVFAGTNVSFSATVAPASGTAIPTGAVTFTDGSTTLGTANLDATGRATYSTAALTVGSHSVVASYAGASTSAAIFTASASSAVAVTITPPGFTIALAQSTSTATRGSSATNTLSITPVGGFNAVVNLTCTGAPSGSTCTINPASVTPNGSTASTATITLQTSASASIRSGSSTVLLSLLGLPAILGIGVSFTRFRRHGFRLLAFSLLSMLFVLPGCGSSTPNGSSTGRATTANLTITATSLGASQPPTPLTWSVNIQ</sequence>
<keyword evidence="2" id="KW-0472">Membrane</keyword>
<dbReference type="PANTHER" id="PTHR46580">
    <property type="entry name" value="SENSOR KINASE-RELATED"/>
    <property type="match status" value="1"/>
</dbReference>
<proteinExistence type="predicted"/>
<feature type="domain" description="Bacterial Ig-like" evidence="3">
    <location>
        <begin position="1006"/>
        <end position="1099"/>
    </location>
</feature>
<feature type="domain" description="Bacterial Ig-like" evidence="3">
    <location>
        <begin position="907"/>
        <end position="994"/>
    </location>
</feature>
<dbReference type="AlphaFoldDB" id="A0A1G7GBF6"/>
<protein>
    <submittedName>
        <fullName evidence="4">Repeat domain-containing protein</fullName>
    </submittedName>
</protein>
<dbReference type="PANTHER" id="PTHR46580:SF4">
    <property type="entry name" value="ATP_GTP-BINDING PROTEIN"/>
    <property type="match status" value="1"/>
</dbReference>
<evidence type="ECO:0000313" key="4">
    <source>
        <dbReference type="EMBL" id="SDE85456.1"/>
    </source>
</evidence>
<evidence type="ECO:0000256" key="1">
    <source>
        <dbReference type="ARBA" id="ARBA00022729"/>
    </source>
</evidence>
<keyword evidence="5" id="KW-1185">Reference proteome</keyword>
<dbReference type="Pfam" id="PF16640">
    <property type="entry name" value="Big_3_5"/>
    <property type="match status" value="2"/>
</dbReference>
<gene>
    <name evidence="4" type="ORF">SAMN05444167_0636</name>
</gene>
<feature type="transmembrane region" description="Helical" evidence="2">
    <location>
        <begin position="1185"/>
        <end position="1202"/>
    </location>
</feature>
<dbReference type="InterPro" id="IPR032109">
    <property type="entry name" value="Big_3_5"/>
</dbReference>
<dbReference type="InterPro" id="IPR013783">
    <property type="entry name" value="Ig-like_fold"/>
</dbReference>
<accession>A0A1G7GBF6</accession>
<dbReference type="OrthoDB" id="111411at2"/>
<name>A0A1G7GBF6_9BACT</name>
<keyword evidence="2" id="KW-0812">Transmembrane</keyword>
<evidence type="ECO:0000256" key="2">
    <source>
        <dbReference type="SAM" id="Phobius"/>
    </source>
</evidence>
<reference evidence="4 5" key="1">
    <citation type="submission" date="2016-10" db="EMBL/GenBank/DDBJ databases">
        <authorList>
            <person name="de Groot N.N."/>
        </authorList>
    </citation>
    <scope>NUCLEOTIDE SEQUENCE [LARGE SCALE GENOMIC DNA]</scope>
    <source>
        <strain evidence="4 5">GAS232</strain>
    </source>
</reference>
<dbReference type="Gene3D" id="2.60.40.10">
    <property type="entry name" value="Immunoglobulins"/>
    <property type="match status" value="2"/>
</dbReference>
<dbReference type="EMBL" id="LT629690">
    <property type="protein sequence ID" value="SDE85456.1"/>
    <property type="molecule type" value="Genomic_DNA"/>
</dbReference>
<evidence type="ECO:0000313" key="5">
    <source>
        <dbReference type="Proteomes" id="UP000182427"/>
    </source>
</evidence>
<dbReference type="Pfam" id="PF13517">
    <property type="entry name" value="FG-GAP_3"/>
    <property type="match status" value="4"/>
</dbReference>
<evidence type="ECO:0000259" key="3">
    <source>
        <dbReference type="Pfam" id="PF16640"/>
    </source>
</evidence>
<keyword evidence="2" id="KW-1133">Transmembrane helix</keyword>